<organism evidence="2">
    <name type="scientific">marine sediment metagenome</name>
    <dbReference type="NCBI Taxonomy" id="412755"/>
    <lineage>
        <taxon>unclassified sequences</taxon>
        <taxon>metagenomes</taxon>
        <taxon>ecological metagenomes</taxon>
    </lineage>
</organism>
<keyword evidence="1" id="KW-1133">Transmembrane helix</keyword>
<dbReference type="InterPro" id="IPR012156">
    <property type="entry name" value="Cold_shock_CspA"/>
</dbReference>
<protein>
    <recommendedName>
        <fullName evidence="3">Cold-shock DNA-binding domain protein</fullName>
    </recommendedName>
</protein>
<dbReference type="GO" id="GO:0003676">
    <property type="term" value="F:nucleic acid binding"/>
    <property type="evidence" value="ECO:0007669"/>
    <property type="project" value="InterPro"/>
</dbReference>
<reference evidence="2" key="1">
    <citation type="journal article" date="2015" name="Nature">
        <title>Complex archaea that bridge the gap between prokaryotes and eukaryotes.</title>
        <authorList>
            <person name="Spang A."/>
            <person name="Saw J.H."/>
            <person name="Jorgensen S.L."/>
            <person name="Zaremba-Niedzwiedzka K."/>
            <person name="Martijn J."/>
            <person name="Lind A.E."/>
            <person name="van Eijk R."/>
            <person name="Schleper C."/>
            <person name="Guy L."/>
            <person name="Ettema T.J."/>
        </authorList>
    </citation>
    <scope>NUCLEOTIDE SEQUENCE</scope>
</reference>
<comment type="caution">
    <text evidence="2">The sequence shown here is derived from an EMBL/GenBank/DDBJ whole genome shotgun (WGS) entry which is preliminary data.</text>
</comment>
<keyword evidence="1" id="KW-0472">Membrane</keyword>
<dbReference type="AlphaFoldDB" id="A0A0F9W552"/>
<feature type="transmembrane region" description="Helical" evidence="1">
    <location>
        <begin position="6"/>
        <end position="22"/>
    </location>
</feature>
<dbReference type="Pfam" id="PF06961">
    <property type="entry name" value="DUF1294"/>
    <property type="match status" value="1"/>
</dbReference>
<dbReference type="EMBL" id="LAZR01000012">
    <property type="protein sequence ID" value="KKO07383.1"/>
    <property type="molecule type" value="Genomic_DNA"/>
</dbReference>
<dbReference type="InterPro" id="IPR010718">
    <property type="entry name" value="DUF1294"/>
</dbReference>
<name>A0A0F9W552_9ZZZZ</name>
<keyword evidence="1" id="KW-0812">Transmembrane</keyword>
<gene>
    <name evidence="2" type="ORF">LCGC14_0053390</name>
</gene>
<evidence type="ECO:0008006" key="3">
    <source>
        <dbReference type="Google" id="ProtNLM"/>
    </source>
</evidence>
<accession>A0A0F9W552</accession>
<feature type="transmembrane region" description="Helical" evidence="1">
    <location>
        <begin position="68"/>
        <end position="90"/>
    </location>
</feature>
<evidence type="ECO:0000313" key="2">
    <source>
        <dbReference type="EMBL" id="KKO07383.1"/>
    </source>
</evidence>
<proteinExistence type="predicted"/>
<evidence type="ECO:0000256" key="1">
    <source>
        <dbReference type="SAM" id="Phobius"/>
    </source>
</evidence>
<dbReference type="PIRSF" id="PIRSF002599">
    <property type="entry name" value="Cold_shock_A"/>
    <property type="match status" value="1"/>
</dbReference>
<sequence>MIPIVAYYAVVSILAYVIYAIDKKAAIKNRRRVSEKSLHLLGVLGGWPGALLAQQRLRHKTQKTSFQLKYWLTVTLNLAGLWWISSFLGIV</sequence>